<evidence type="ECO:0000313" key="1">
    <source>
        <dbReference type="EMBL" id="MBX37053.1"/>
    </source>
</evidence>
<organism evidence="1">
    <name type="scientific">Rhizophora mucronata</name>
    <name type="common">Asiatic mangrove</name>
    <dbReference type="NCBI Taxonomy" id="61149"/>
    <lineage>
        <taxon>Eukaryota</taxon>
        <taxon>Viridiplantae</taxon>
        <taxon>Streptophyta</taxon>
        <taxon>Embryophyta</taxon>
        <taxon>Tracheophyta</taxon>
        <taxon>Spermatophyta</taxon>
        <taxon>Magnoliopsida</taxon>
        <taxon>eudicotyledons</taxon>
        <taxon>Gunneridae</taxon>
        <taxon>Pentapetalae</taxon>
        <taxon>rosids</taxon>
        <taxon>fabids</taxon>
        <taxon>Malpighiales</taxon>
        <taxon>Rhizophoraceae</taxon>
        <taxon>Rhizophora</taxon>
    </lineage>
</organism>
<dbReference type="AlphaFoldDB" id="A0A2P2N3J3"/>
<dbReference type="EMBL" id="GGEC01056569">
    <property type="protein sequence ID" value="MBX37053.1"/>
    <property type="molecule type" value="Transcribed_RNA"/>
</dbReference>
<name>A0A2P2N3J3_RHIMU</name>
<proteinExistence type="predicted"/>
<sequence>MHKNSNHSGHINHQKRCSIPWHKKVSTCLQNMSQMKL</sequence>
<accession>A0A2P2N3J3</accession>
<reference evidence="1" key="1">
    <citation type="submission" date="2018-02" db="EMBL/GenBank/DDBJ databases">
        <title>Rhizophora mucronata_Transcriptome.</title>
        <authorList>
            <person name="Meera S.P."/>
            <person name="Sreeshan A."/>
            <person name="Augustine A."/>
        </authorList>
    </citation>
    <scope>NUCLEOTIDE SEQUENCE</scope>
    <source>
        <tissue evidence="1">Leaf</tissue>
    </source>
</reference>
<protein>
    <submittedName>
        <fullName evidence="1">Uncharacterized protein</fullName>
    </submittedName>
</protein>